<evidence type="ECO:0000313" key="3">
    <source>
        <dbReference type="WBParaSite" id="EVEC_0001258301-mRNA-1"/>
    </source>
</evidence>
<accession>A0A0N4VNL5</accession>
<protein>
    <submittedName>
        <fullName evidence="1 3">Uncharacterized protein</fullName>
    </submittedName>
</protein>
<dbReference type="EMBL" id="UXUI01012646">
    <property type="protein sequence ID" value="VDD97010.1"/>
    <property type="molecule type" value="Genomic_DNA"/>
</dbReference>
<reference evidence="3" key="1">
    <citation type="submission" date="2017-02" db="UniProtKB">
        <authorList>
            <consortium name="WormBaseParasite"/>
        </authorList>
    </citation>
    <scope>IDENTIFICATION</scope>
</reference>
<dbReference type="AlphaFoldDB" id="A0A0N4VNL5"/>
<sequence length="90" mass="10383">MEKKEKLRQADEKTRRTRWIADDQSSATVILLLVQSSPSPSPILLLPFAEVMLPQEIKLATGHNKWKAMRMEERRGCEEQGQNAEFGDRM</sequence>
<name>A0A0N4VNL5_ENTVE</name>
<proteinExistence type="predicted"/>
<keyword evidence="2" id="KW-1185">Reference proteome</keyword>
<dbReference type="WBParaSite" id="EVEC_0001258301-mRNA-1">
    <property type="protein sequence ID" value="EVEC_0001258301-mRNA-1"/>
    <property type="gene ID" value="EVEC_0001258301"/>
</dbReference>
<reference evidence="1 2" key="2">
    <citation type="submission" date="2018-10" db="EMBL/GenBank/DDBJ databases">
        <authorList>
            <consortium name="Pathogen Informatics"/>
        </authorList>
    </citation>
    <scope>NUCLEOTIDE SEQUENCE [LARGE SCALE GENOMIC DNA]</scope>
</reference>
<gene>
    <name evidence="1" type="ORF">EVEC_LOCUS11761</name>
</gene>
<evidence type="ECO:0000313" key="1">
    <source>
        <dbReference type="EMBL" id="VDD97010.1"/>
    </source>
</evidence>
<evidence type="ECO:0000313" key="2">
    <source>
        <dbReference type="Proteomes" id="UP000274131"/>
    </source>
</evidence>
<dbReference type="Proteomes" id="UP000274131">
    <property type="component" value="Unassembled WGS sequence"/>
</dbReference>
<organism evidence="3">
    <name type="scientific">Enterobius vermicularis</name>
    <name type="common">Human pinworm</name>
    <dbReference type="NCBI Taxonomy" id="51028"/>
    <lineage>
        <taxon>Eukaryota</taxon>
        <taxon>Metazoa</taxon>
        <taxon>Ecdysozoa</taxon>
        <taxon>Nematoda</taxon>
        <taxon>Chromadorea</taxon>
        <taxon>Rhabditida</taxon>
        <taxon>Spirurina</taxon>
        <taxon>Oxyuridomorpha</taxon>
        <taxon>Oxyuroidea</taxon>
        <taxon>Oxyuridae</taxon>
        <taxon>Enterobius</taxon>
    </lineage>
</organism>